<evidence type="ECO:0000313" key="2">
    <source>
        <dbReference type="Proteomes" id="UP000789920"/>
    </source>
</evidence>
<protein>
    <submittedName>
        <fullName evidence="1">33845_t:CDS:1</fullName>
    </submittedName>
</protein>
<comment type="caution">
    <text evidence="1">The sequence shown here is derived from an EMBL/GenBank/DDBJ whole genome shotgun (WGS) entry which is preliminary data.</text>
</comment>
<proteinExistence type="predicted"/>
<sequence>MLRNKSQGLNMHVSDFICQSIGRLKLSGYERYINGLLPDDSDLKLKHTEACVIIYPGSNRDGWWTCNDLINQLTERAIPIFERTHPNKIALFMFDNSSNHGAFADDALLVSRINMGDGTKMPLLRDGTKPDGSTHVMTYIDDKGLIKRCNACKKNKPDPKNPKCCATRILSAQSDFASQRSRIQEVIEAAGHMCIFYPKFHCELNYIESFWAEAKRVARLSCDYSFRGLKRTVPRALDSVGLIKIRRFARRSERFMSAYKLGLSRKAAAFAVKKYRSHRRIPEKVLEEFARD</sequence>
<accession>A0ACA9PP54</accession>
<organism evidence="1 2">
    <name type="scientific">Racocetra persica</name>
    <dbReference type="NCBI Taxonomy" id="160502"/>
    <lineage>
        <taxon>Eukaryota</taxon>
        <taxon>Fungi</taxon>
        <taxon>Fungi incertae sedis</taxon>
        <taxon>Mucoromycota</taxon>
        <taxon>Glomeromycotina</taxon>
        <taxon>Glomeromycetes</taxon>
        <taxon>Diversisporales</taxon>
        <taxon>Gigasporaceae</taxon>
        <taxon>Racocetra</taxon>
    </lineage>
</organism>
<dbReference type="Proteomes" id="UP000789920">
    <property type="component" value="Unassembled WGS sequence"/>
</dbReference>
<name>A0ACA9PP54_9GLOM</name>
<keyword evidence="2" id="KW-1185">Reference proteome</keyword>
<evidence type="ECO:0000313" key="1">
    <source>
        <dbReference type="EMBL" id="CAG8719141.1"/>
    </source>
</evidence>
<dbReference type="EMBL" id="CAJVQC010022670">
    <property type="protein sequence ID" value="CAG8719141.1"/>
    <property type="molecule type" value="Genomic_DNA"/>
</dbReference>
<reference evidence="1" key="1">
    <citation type="submission" date="2021-06" db="EMBL/GenBank/DDBJ databases">
        <authorList>
            <person name="Kallberg Y."/>
            <person name="Tangrot J."/>
            <person name="Rosling A."/>
        </authorList>
    </citation>
    <scope>NUCLEOTIDE SEQUENCE</scope>
    <source>
        <strain evidence="1">MA461A</strain>
    </source>
</reference>
<gene>
    <name evidence="1" type="ORF">RPERSI_LOCUS11145</name>
</gene>